<dbReference type="AlphaFoldDB" id="A0A0N5C6B0"/>
<keyword evidence="1" id="KW-1185">Reference proteome</keyword>
<evidence type="ECO:0000313" key="2">
    <source>
        <dbReference type="WBParaSite" id="SPAL_0001348100.1"/>
    </source>
</evidence>
<proteinExistence type="predicted"/>
<sequence>MLRRIFKRNTTKLDNSSKTFAAAYGLLKTKWLKEQMDAKSLSQAEQNQVSSRQNVELLQLITNYGLDEAQTLRQFPLPTLTDNDLKLE</sequence>
<evidence type="ECO:0000313" key="1">
    <source>
        <dbReference type="Proteomes" id="UP000046392"/>
    </source>
</evidence>
<dbReference type="Proteomes" id="UP000046392">
    <property type="component" value="Unplaced"/>
</dbReference>
<organism evidence="1 2">
    <name type="scientific">Strongyloides papillosus</name>
    <name type="common">Intestinal threadworm</name>
    <dbReference type="NCBI Taxonomy" id="174720"/>
    <lineage>
        <taxon>Eukaryota</taxon>
        <taxon>Metazoa</taxon>
        <taxon>Ecdysozoa</taxon>
        <taxon>Nematoda</taxon>
        <taxon>Chromadorea</taxon>
        <taxon>Rhabditida</taxon>
        <taxon>Tylenchina</taxon>
        <taxon>Panagrolaimomorpha</taxon>
        <taxon>Strongyloidoidea</taxon>
        <taxon>Strongyloididae</taxon>
        <taxon>Strongyloides</taxon>
    </lineage>
</organism>
<protein>
    <submittedName>
        <fullName evidence="2">ATP synthase-coupling factor 6, mitochondrial</fullName>
    </submittedName>
</protein>
<name>A0A0N5C6B0_STREA</name>
<reference evidence="2" key="1">
    <citation type="submission" date="2017-02" db="UniProtKB">
        <authorList>
            <consortium name="WormBaseParasite"/>
        </authorList>
    </citation>
    <scope>IDENTIFICATION</scope>
</reference>
<accession>A0A0N5C6B0</accession>
<dbReference type="WBParaSite" id="SPAL_0001348100.1">
    <property type="protein sequence ID" value="SPAL_0001348100.1"/>
    <property type="gene ID" value="SPAL_0001348100"/>
</dbReference>